<feature type="transmembrane region" description="Helical" evidence="1">
    <location>
        <begin position="12"/>
        <end position="32"/>
    </location>
</feature>
<gene>
    <name evidence="2" type="ORF">LQ564_12705</name>
</gene>
<keyword evidence="3" id="KW-1185">Reference proteome</keyword>
<dbReference type="EMBL" id="JAJNOC010000003">
    <property type="protein sequence ID" value="MCD2517167.1"/>
    <property type="molecule type" value="Genomic_DNA"/>
</dbReference>
<feature type="transmembrane region" description="Helical" evidence="1">
    <location>
        <begin position="155"/>
        <end position="176"/>
    </location>
</feature>
<evidence type="ECO:0000313" key="2">
    <source>
        <dbReference type="EMBL" id="MCD2517167.1"/>
    </source>
</evidence>
<reference evidence="2" key="1">
    <citation type="submission" date="2021-11" db="EMBL/GenBank/DDBJ databases">
        <title>The complete genome of Massilia sp sp. G4R7.</title>
        <authorList>
            <person name="Liu L."/>
            <person name="Yue J."/>
            <person name="Yuan J."/>
            <person name="Yang F."/>
            <person name="Li L."/>
        </authorList>
    </citation>
    <scope>NUCLEOTIDE SEQUENCE</scope>
    <source>
        <strain evidence="2">G4R7</strain>
    </source>
</reference>
<protein>
    <recommendedName>
        <fullName evidence="4">MASE1 protein</fullName>
    </recommendedName>
</protein>
<comment type="caution">
    <text evidence="2">The sequence shown here is derived from an EMBL/GenBank/DDBJ whole genome shotgun (WGS) entry which is preliminary data.</text>
</comment>
<dbReference type="Proteomes" id="UP001179361">
    <property type="component" value="Unassembled WGS sequence"/>
</dbReference>
<evidence type="ECO:0000313" key="3">
    <source>
        <dbReference type="Proteomes" id="UP001179361"/>
    </source>
</evidence>
<keyword evidence="1" id="KW-0812">Transmembrane</keyword>
<keyword evidence="1" id="KW-1133">Transmembrane helix</keyword>
<feature type="transmembrane region" description="Helical" evidence="1">
    <location>
        <begin position="128"/>
        <end position="149"/>
    </location>
</feature>
<accession>A0ABS8Q5Z3</accession>
<organism evidence="2 3">
    <name type="scientific">Massilia phyllostachyos</name>
    <dbReference type="NCBI Taxonomy" id="2898585"/>
    <lineage>
        <taxon>Bacteria</taxon>
        <taxon>Pseudomonadati</taxon>
        <taxon>Pseudomonadota</taxon>
        <taxon>Betaproteobacteria</taxon>
        <taxon>Burkholderiales</taxon>
        <taxon>Oxalobacteraceae</taxon>
        <taxon>Telluria group</taxon>
        <taxon>Massilia</taxon>
    </lineage>
</organism>
<evidence type="ECO:0008006" key="4">
    <source>
        <dbReference type="Google" id="ProtNLM"/>
    </source>
</evidence>
<keyword evidence="1" id="KW-0472">Membrane</keyword>
<proteinExistence type="predicted"/>
<evidence type="ECO:0000256" key="1">
    <source>
        <dbReference type="SAM" id="Phobius"/>
    </source>
</evidence>
<name>A0ABS8Q5Z3_9BURK</name>
<dbReference type="RefSeq" id="WP_231058458.1">
    <property type="nucleotide sequence ID" value="NZ_JAJNOC010000003.1"/>
</dbReference>
<sequence length="193" mass="20727">MMALAGALGHKAARQLVYATLTVLMFIAINGVNESLFLPLEHSNGINWVFLPAGVRLLATLLFGFTGFIGLLAVSLYLNFGHFVFHDDVRALSGAIAGAGGPYLAYLFAKHWFDLGPRLKNLTAQRLLFTGALCGVMSPAFHHAFMWVQTGGVDWAALAIMVTGDVVGILIVLYLAKGLIALTDPRDVEDPLA</sequence>
<feature type="transmembrane region" description="Helical" evidence="1">
    <location>
        <begin position="53"/>
        <end position="77"/>
    </location>
</feature>